<gene>
    <name evidence="3" type="ORF">K443DRAFT_679535</name>
</gene>
<evidence type="ECO:0000313" key="4">
    <source>
        <dbReference type="Proteomes" id="UP000054477"/>
    </source>
</evidence>
<feature type="transmembrane region" description="Helical" evidence="2">
    <location>
        <begin position="12"/>
        <end position="31"/>
    </location>
</feature>
<dbReference type="AlphaFoldDB" id="A0A0C9XEB1"/>
<keyword evidence="2" id="KW-1133">Transmembrane helix</keyword>
<evidence type="ECO:0000313" key="3">
    <source>
        <dbReference type="EMBL" id="KIJ99943.1"/>
    </source>
</evidence>
<reference evidence="3 4" key="1">
    <citation type="submission" date="2014-04" db="EMBL/GenBank/DDBJ databases">
        <authorList>
            <consortium name="DOE Joint Genome Institute"/>
            <person name="Kuo A."/>
            <person name="Kohler A."/>
            <person name="Nagy L.G."/>
            <person name="Floudas D."/>
            <person name="Copeland A."/>
            <person name="Barry K.W."/>
            <person name="Cichocki N."/>
            <person name="Veneault-Fourrey C."/>
            <person name="LaButti K."/>
            <person name="Lindquist E.A."/>
            <person name="Lipzen A."/>
            <person name="Lundell T."/>
            <person name="Morin E."/>
            <person name="Murat C."/>
            <person name="Sun H."/>
            <person name="Tunlid A."/>
            <person name="Henrissat B."/>
            <person name="Grigoriev I.V."/>
            <person name="Hibbett D.S."/>
            <person name="Martin F."/>
            <person name="Nordberg H.P."/>
            <person name="Cantor M.N."/>
            <person name="Hua S.X."/>
        </authorList>
    </citation>
    <scope>NUCLEOTIDE SEQUENCE [LARGE SCALE GENOMIC DNA]</scope>
    <source>
        <strain evidence="3 4">LaAM-08-1</strain>
    </source>
</reference>
<feature type="region of interest" description="Disordered" evidence="1">
    <location>
        <begin position="72"/>
        <end position="139"/>
    </location>
</feature>
<feature type="compositionally biased region" description="Basic residues" evidence="1">
    <location>
        <begin position="130"/>
        <end position="139"/>
    </location>
</feature>
<dbReference type="Proteomes" id="UP000054477">
    <property type="component" value="Unassembled WGS sequence"/>
</dbReference>
<dbReference type="HOGENOM" id="CLU_140534_0_0_1"/>
<evidence type="ECO:0000256" key="2">
    <source>
        <dbReference type="SAM" id="Phobius"/>
    </source>
</evidence>
<dbReference type="EMBL" id="KN838635">
    <property type="protein sequence ID" value="KIJ99943.1"/>
    <property type="molecule type" value="Genomic_DNA"/>
</dbReference>
<reference evidence="4" key="2">
    <citation type="submission" date="2015-01" db="EMBL/GenBank/DDBJ databases">
        <title>Evolutionary Origins and Diversification of the Mycorrhizal Mutualists.</title>
        <authorList>
            <consortium name="DOE Joint Genome Institute"/>
            <consortium name="Mycorrhizal Genomics Consortium"/>
            <person name="Kohler A."/>
            <person name="Kuo A."/>
            <person name="Nagy L.G."/>
            <person name="Floudas D."/>
            <person name="Copeland A."/>
            <person name="Barry K.W."/>
            <person name="Cichocki N."/>
            <person name="Veneault-Fourrey C."/>
            <person name="LaButti K."/>
            <person name="Lindquist E.A."/>
            <person name="Lipzen A."/>
            <person name="Lundell T."/>
            <person name="Morin E."/>
            <person name="Murat C."/>
            <person name="Riley R."/>
            <person name="Ohm R."/>
            <person name="Sun H."/>
            <person name="Tunlid A."/>
            <person name="Henrissat B."/>
            <person name="Grigoriev I.V."/>
            <person name="Hibbett D.S."/>
            <person name="Martin F."/>
        </authorList>
    </citation>
    <scope>NUCLEOTIDE SEQUENCE [LARGE SCALE GENOMIC DNA]</scope>
    <source>
        <strain evidence="4">LaAM-08-1</strain>
    </source>
</reference>
<keyword evidence="4" id="KW-1185">Reference proteome</keyword>
<name>A0A0C9XEB1_9AGAR</name>
<keyword evidence="2" id="KW-0472">Membrane</keyword>
<feature type="compositionally biased region" description="Basic and acidic residues" evidence="1">
    <location>
        <begin position="100"/>
        <end position="109"/>
    </location>
</feature>
<accession>A0A0C9XEB1</accession>
<protein>
    <submittedName>
        <fullName evidence="3">Uncharacterized protein</fullName>
    </submittedName>
</protein>
<proteinExistence type="predicted"/>
<sequence>MSSSTLRGVDDYPSMLWVVIPPVLLLSAYFARKWYLARRLRVHGIGKGAPGFQTNVRQVRVTPEIAARLRRGEQVSPEEIAAAAAKAQEEEQKTPYVPRIIEERDDRSKSSPTPSPEPVNEWLPESLTGPKKRAKGKRR</sequence>
<dbReference type="OrthoDB" id="3260758at2759"/>
<organism evidence="3 4">
    <name type="scientific">Laccaria amethystina LaAM-08-1</name>
    <dbReference type="NCBI Taxonomy" id="1095629"/>
    <lineage>
        <taxon>Eukaryota</taxon>
        <taxon>Fungi</taxon>
        <taxon>Dikarya</taxon>
        <taxon>Basidiomycota</taxon>
        <taxon>Agaricomycotina</taxon>
        <taxon>Agaricomycetes</taxon>
        <taxon>Agaricomycetidae</taxon>
        <taxon>Agaricales</taxon>
        <taxon>Agaricineae</taxon>
        <taxon>Hydnangiaceae</taxon>
        <taxon>Laccaria</taxon>
    </lineage>
</organism>
<keyword evidence="2" id="KW-0812">Transmembrane</keyword>
<evidence type="ECO:0000256" key="1">
    <source>
        <dbReference type="SAM" id="MobiDB-lite"/>
    </source>
</evidence>